<dbReference type="InterPro" id="IPR001789">
    <property type="entry name" value="Sig_transdc_resp-reg_receiver"/>
</dbReference>
<keyword evidence="8 23" id="KW-0418">Kinase</keyword>
<dbReference type="Gene3D" id="3.30.450.350">
    <property type="entry name" value="CHASE domain"/>
    <property type="match status" value="1"/>
</dbReference>
<evidence type="ECO:0000256" key="4">
    <source>
        <dbReference type="ARBA" id="ARBA00022553"/>
    </source>
</evidence>
<evidence type="ECO:0000259" key="17">
    <source>
        <dbReference type="PROSITE" id="PS50109"/>
    </source>
</evidence>
<evidence type="ECO:0000256" key="1">
    <source>
        <dbReference type="ARBA" id="ARBA00000085"/>
    </source>
</evidence>
<dbReference type="PANTHER" id="PTHR43047">
    <property type="entry name" value="TWO-COMPONENT HISTIDINE PROTEIN KINASE"/>
    <property type="match status" value="1"/>
</dbReference>
<dbReference type="PROSITE" id="PS50109">
    <property type="entry name" value="HIS_KIN"/>
    <property type="match status" value="1"/>
</dbReference>
<evidence type="ECO:0000313" key="25">
    <source>
        <dbReference type="Proteomes" id="UP000615003"/>
    </source>
</evidence>
<keyword evidence="6 16" id="KW-0812">Transmembrane</keyword>
<keyword evidence="11" id="KW-0902">Two-component regulatory system</keyword>
<dbReference type="RefSeq" id="WP_104642873.1">
    <property type="nucleotide sequence ID" value="NZ_AQGW01000014.1"/>
</dbReference>
<feature type="domain" description="CHASE" evidence="21">
    <location>
        <begin position="146"/>
        <end position="256"/>
    </location>
</feature>
<dbReference type="PROSITE" id="PS50839">
    <property type="entry name" value="CHASE"/>
    <property type="match status" value="1"/>
</dbReference>
<evidence type="ECO:0000256" key="10">
    <source>
        <dbReference type="ARBA" id="ARBA00022989"/>
    </source>
</evidence>
<dbReference type="SUPFAM" id="SSF47384">
    <property type="entry name" value="Homodimeric domain of signal transducing histidine kinase"/>
    <property type="match status" value="1"/>
</dbReference>
<keyword evidence="12 16" id="KW-0472">Membrane</keyword>
<evidence type="ECO:0000313" key="23">
    <source>
        <dbReference type="EMBL" id="SOU41253.1"/>
    </source>
</evidence>
<evidence type="ECO:0000256" key="16">
    <source>
        <dbReference type="SAM" id="Phobius"/>
    </source>
</evidence>
<proteinExistence type="predicted"/>
<evidence type="ECO:0000256" key="14">
    <source>
        <dbReference type="ARBA" id="ARBA00068150"/>
    </source>
</evidence>
<evidence type="ECO:0000313" key="22">
    <source>
        <dbReference type="EMBL" id="MBE0381266.1"/>
    </source>
</evidence>
<evidence type="ECO:0000256" key="15">
    <source>
        <dbReference type="PROSITE-ProRule" id="PRU00169"/>
    </source>
</evidence>
<dbReference type="InterPro" id="IPR003594">
    <property type="entry name" value="HATPase_dom"/>
</dbReference>
<dbReference type="InterPro" id="IPR042240">
    <property type="entry name" value="CHASE_sf"/>
</dbReference>
<dbReference type="CDD" id="cd00130">
    <property type="entry name" value="PAS"/>
    <property type="match status" value="1"/>
</dbReference>
<dbReference type="Pfam" id="PF00512">
    <property type="entry name" value="HisKA"/>
    <property type="match status" value="1"/>
</dbReference>
<dbReference type="InterPro" id="IPR036890">
    <property type="entry name" value="HATPase_C_sf"/>
</dbReference>
<comment type="subcellular location">
    <subcellularLocation>
        <location evidence="2">Membrane</location>
    </subcellularLocation>
</comment>
<reference evidence="22 25" key="1">
    <citation type="submission" date="2015-06" db="EMBL/GenBank/DDBJ databases">
        <title>Genome sequence of Pseudoalteromonas carrageenovora.</title>
        <authorList>
            <person name="Xie B.-B."/>
            <person name="Rong J.-C."/>
            <person name="Qin Q.-L."/>
            <person name="Zhang Y.-Z."/>
        </authorList>
    </citation>
    <scope>NUCLEOTIDE SEQUENCE [LARGE SCALE GENOMIC DNA]</scope>
    <source>
        <strain evidence="22 25">IAM 12662</strain>
    </source>
</reference>
<evidence type="ECO:0000256" key="9">
    <source>
        <dbReference type="ARBA" id="ARBA00022840"/>
    </source>
</evidence>
<dbReference type="Pfam" id="PF00072">
    <property type="entry name" value="Response_reg"/>
    <property type="match status" value="1"/>
</dbReference>
<evidence type="ECO:0000259" key="18">
    <source>
        <dbReference type="PROSITE" id="PS50110"/>
    </source>
</evidence>
<dbReference type="InterPro" id="IPR000014">
    <property type="entry name" value="PAS"/>
</dbReference>
<dbReference type="AlphaFoldDB" id="A0A2K4XAB0"/>
<dbReference type="SUPFAM" id="SSF55874">
    <property type="entry name" value="ATPase domain of HSP90 chaperone/DNA topoisomerase II/histidine kinase"/>
    <property type="match status" value="1"/>
</dbReference>
<gene>
    <name evidence="23" type="ORF">PCAR9_A30424</name>
    <name evidence="22" type="ORF">PCARR_a3005</name>
</gene>
<evidence type="ECO:0000256" key="7">
    <source>
        <dbReference type="ARBA" id="ARBA00022741"/>
    </source>
</evidence>
<dbReference type="Gene3D" id="3.40.50.2300">
    <property type="match status" value="1"/>
</dbReference>
<dbReference type="GO" id="GO:0006355">
    <property type="term" value="P:regulation of DNA-templated transcription"/>
    <property type="evidence" value="ECO:0007669"/>
    <property type="project" value="InterPro"/>
</dbReference>
<dbReference type="Pfam" id="PF02518">
    <property type="entry name" value="HATPase_c"/>
    <property type="match status" value="1"/>
</dbReference>
<reference evidence="23 24" key="2">
    <citation type="submission" date="2017-11" db="EMBL/GenBank/DDBJ databases">
        <authorList>
            <person name="Han C.G."/>
        </authorList>
    </citation>
    <scope>NUCLEOTIDE SEQUENCE [LARGE SCALE GENOMIC DNA]</scope>
    <source>
        <strain evidence="24">ATCC 43555</strain>
        <strain evidence="23">ATCC43555</strain>
    </source>
</reference>
<dbReference type="CDD" id="cd00082">
    <property type="entry name" value="HisKA"/>
    <property type="match status" value="1"/>
</dbReference>
<dbReference type="SMART" id="SM01079">
    <property type="entry name" value="CHASE"/>
    <property type="match status" value="1"/>
</dbReference>
<keyword evidence="4 15" id="KW-0597">Phosphoprotein</keyword>
<dbReference type="FunFam" id="1.10.287.130:FF:000002">
    <property type="entry name" value="Two-component osmosensing histidine kinase"/>
    <property type="match status" value="1"/>
</dbReference>
<evidence type="ECO:0000256" key="3">
    <source>
        <dbReference type="ARBA" id="ARBA00012438"/>
    </source>
</evidence>
<dbReference type="Proteomes" id="UP000615003">
    <property type="component" value="Unassembled WGS sequence"/>
</dbReference>
<evidence type="ECO:0000256" key="5">
    <source>
        <dbReference type="ARBA" id="ARBA00022679"/>
    </source>
</evidence>
<dbReference type="InterPro" id="IPR013767">
    <property type="entry name" value="PAS_fold"/>
</dbReference>
<keyword evidence="25" id="KW-1185">Reference proteome</keyword>
<dbReference type="PANTHER" id="PTHR43047:SF64">
    <property type="entry name" value="HISTIDINE KINASE CONTAINING CHEY-HOMOLOGOUS RECEIVER DOMAIN AND PAS DOMAIN-RELATED"/>
    <property type="match status" value="1"/>
</dbReference>
<dbReference type="Gene3D" id="1.10.287.130">
    <property type="match status" value="1"/>
</dbReference>
<dbReference type="InterPro" id="IPR003661">
    <property type="entry name" value="HisK_dim/P_dom"/>
</dbReference>
<dbReference type="Gene3D" id="3.30.450.20">
    <property type="entry name" value="PAS domain"/>
    <property type="match status" value="1"/>
</dbReference>
<keyword evidence="7" id="KW-0547">Nucleotide-binding</keyword>
<dbReference type="EC" id="2.7.13.3" evidence="3"/>
<dbReference type="PROSITE" id="PS50113">
    <property type="entry name" value="PAC"/>
    <property type="match status" value="1"/>
</dbReference>
<feature type="transmembrane region" description="Helical" evidence="16">
    <location>
        <begin position="314"/>
        <end position="337"/>
    </location>
</feature>
<evidence type="ECO:0000256" key="8">
    <source>
        <dbReference type="ARBA" id="ARBA00022777"/>
    </source>
</evidence>
<evidence type="ECO:0000256" key="11">
    <source>
        <dbReference type="ARBA" id="ARBA00023012"/>
    </source>
</evidence>
<feature type="domain" description="PAC" evidence="20">
    <location>
        <begin position="467"/>
        <end position="519"/>
    </location>
</feature>
<dbReference type="InterPro" id="IPR036097">
    <property type="entry name" value="HisK_dim/P_sf"/>
</dbReference>
<dbReference type="NCBIfam" id="TIGR00229">
    <property type="entry name" value="sensory_box"/>
    <property type="match status" value="1"/>
</dbReference>
<feature type="modified residue" description="4-aspartylphosphate" evidence="15">
    <location>
        <position position="824"/>
    </location>
</feature>
<evidence type="ECO:0000256" key="13">
    <source>
        <dbReference type="ARBA" id="ARBA00064003"/>
    </source>
</evidence>
<dbReference type="SMART" id="SM00091">
    <property type="entry name" value="PAS"/>
    <property type="match status" value="1"/>
</dbReference>
<dbReference type="SMART" id="SM00448">
    <property type="entry name" value="REC"/>
    <property type="match status" value="1"/>
</dbReference>
<dbReference type="PROSITE" id="PS50110">
    <property type="entry name" value="RESPONSE_REGULATORY"/>
    <property type="match status" value="1"/>
</dbReference>
<evidence type="ECO:0000259" key="19">
    <source>
        <dbReference type="PROSITE" id="PS50112"/>
    </source>
</evidence>
<dbReference type="InterPro" id="IPR011006">
    <property type="entry name" value="CheY-like_superfamily"/>
</dbReference>
<organism evidence="23 24">
    <name type="scientific">Pseudoalteromonas carrageenovora IAM 12662</name>
    <dbReference type="NCBI Taxonomy" id="1314868"/>
    <lineage>
        <taxon>Bacteria</taxon>
        <taxon>Pseudomonadati</taxon>
        <taxon>Pseudomonadota</taxon>
        <taxon>Gammaproteobacteria</taxon>
        <taxon>Alteromonadales</taxon>
        <taxon>Pseudoalteromonadaceae</taxon>
        <taxon>Pseudoalteromonas</taxon>
    </lineage>
</organism>
<dbReference type="GO" id="GO:0005524">
    <property type="term" value="F:ATP binding"/>
    <property type="evidence" value="ECO:0007669"/>
    <property type="project" value="UniProtKB-KW"/>
</dbReference>
<dbReference type="InterPro" id="IPR004358">
    <property type="entry name" value="Sig_transdc_His_kin-like_C"/>
</dbReference>
<evidence type="ECO:0000256" key="12">
    <source>
        <dbReference type="ARBA" id="ARBA00023136"/>
    </source>
</evidence>
<evidence type="ECO:0000259" key="21">
    <source>
        <dbReference type="PROSITE" id="PS50839"/>
    </source>
</evidence>
<keyword evidence="9" id="KW-0067">ATP-binding</keyword>
<accession>A0A2K4XAB0</accession>
<dbReference type="GO" id="GO:0016020">
    <property type="term" value="C:membrane"/>
    <property type="evidence" value="ECO:0007669"/>
    <property type="project" value="UniProtKB-SubCell"/>
</dbReference>
<dbReference type="SUPFAM" id="SSF55785">
    <property type="entry name" value="PYP-like sensor domain (PAS domain)"/>
    <property type="match status" value="1"/>
</dbReference>
<dbReference type="PRINTS" id="PR00344">
    <property type="entry name" value="BCTRLSENSOR"/>
</dbReference>
<dbReference type="InterPro" id="IPR000700">
    <property type="entry name" value="PAS-assoc_C"/>
</dbReference>
<name>A0A2K4XAB0_PSEVC</name>
<feature type="domain" description="Response regulatory" evidence="18">
    <location>
        <begin position="775"/>
        <end position="888"/>
    </location>
</feature>
<dbReference type="Proteomes" id="UP000238288">
    <property type="component" value="Chromosome PCAR9a"/>
</dbReference>
<comment type="catalytic activity">
    <reaction evidence="1">
        <text>ATP + protein L-histidine = ADP + protein N-phospho-L-histidine.</text>
        <dbReference type="EC" id="2.7.13.3"/>
    </reaction>
</comment>
<evidence type="ECO:0000259" key="20">
    <source>
        <dbReference type="PROSITE" id="PS50113"/>
    </source>
</evidence>
<sequence length="892" mass="99875">MTQARPVNKGLLISLLPHVILLVAGIILTYFAHIKHQEALNNKINNALDNRLSSLSTGINSRLDLYQYGLFGLKGFVHGIGANNLNYQAIFNYSGSRNYAKEFPGANGIGFIKKVGVEQLNQFLSDAKNDRPDQTFNLNTLVASSNEHFIIQYIFPEQKNIQAIGLDIGSESMRKQAALNAALYNTAQLTAPLTLVQADKLSHQGFLILVPIYKTITISDNKKQRLNELLGWAYSPLLIDKILDSLAHLDENQLTISDINNNTETDFFSYGIKSETNHYQLAKIIKLMGRTWKITINASDAFIYNLHLPSRYQAIVNGSFATIGCMFIAFLMQLFIFRRSQRIKRKALQAKKNKLALQQANLKLESEVKQRTQEIADMSMLQRSIVNSTSYSIIATDLQGVITLFNPAAEKLLGYKADDIIGIQSPSIFHLKEEVVNKARLLTKELNHPVTPGIEVLTIKATSTTPDINQWTYVTQNGQHIQVNLSVTSLLNNEGDTVGYLGIAYDLTEQIDHEQALGHAKELAEQASQAKSEFLANMSHEIRTPMNGILGTLQLLQEQPLNEKSKEYLKKSLYSTRALTTIINDILDFSKIEAGKLSLEHKPFDLFELIHHLESDLALQAHDKNIYLKFEINIKHKFWIGDPVRLRQIFLNLISNAIKFTSQGGVTISFNLTDEKRICCKVSDTGIGISEQAIERLFERFEQAEKSTTREYGGTGLGLPITKSLISLMHGEIKVLSQLGSGSQFYVYLPLEQAKVDESELKISSAEFPDLSEKIILLAEDNKINQLVASAMLEPTKATVVIANNGLEAIALYKSHKPDIIFMDIQMPKMDGLEACKQIKVLDSEQVVIALTANVFTEQKEIYKQLFDGYVSKPIEKHELIAILSTLDLVDS</sequence>
<protein>
    <recommendedName>
        <fullName evidence="14">Sensory/regulatory protein RpfC</fullName>
        <ecNumber evidence="3">2.7.13.3</ecNumber>
    </recommendedName>
</protein>
<dbReference type="SMART" id="SM00086">
    <property type="entry name" value="PAC"/>
    <property type="match status" value="1"/>
</dbReference>
<feature type="transmembrane region" description="Helical" evidence="16">
    <location>
        <begin position="12"/>
        <end position="32"/>
    </location>
</feature>
<dbReference type="InterPro" id="IPR001610">
    <property type="entry name" value="PAC"/>
</dbReference>
<evidence type="ECO:0000256" key="2">
    <source>
        <dbReference type="ARBA" id="ARBA00004370"/>
    </source>
</evidence>
<keyword evidence="10 16" id="KW-1133">Transmembrane helix</keyword>
<dbReference type="CDD" id="cd16922">
    <property type="entry name" value="HATPase_EvgS-ArcB-TorS-like"/>
    <property type="match status" value="1"/>
</dbReference>
<dbReference type="CDD" id="cd17546">
    <property type="entry name" value="REC_hyHK_CKI1_RcsC-like"/>
    <property type="match status" value="1"/>
</dbReference>
<dbReference type="EMBL" id="AQGW01000014">
    <property type="protein sequence ID" value="MBE0381266.1"/>
    <property type="molecule type" value="Genomic_DNA"/>
</dbReference>
<dbReference type="InterPro" id="IPR006189">
    <property type="entry name" value="CHASE_dom"/>
</dbReference>
<dbReference type="SMART" id="SM00388">
    <property type="entry name" value="HisKA"/>
    <property type="match status" value="1"/>
</dbReference>
<dbReference type="SMART" id="SM00387">
    <property type="entry name" value="HATPase_c"/>
    <property type="match status" value="1"/>
</dbReference>
<dbReference type="OrthoDB" id="9810730at2"/>
<dbReference type="EMBL" id="LT965928">
    <property type="protein sequence ID" value="SOU41253.1"/>
    <property type="molecule type" value="Genomic_DNA"/>
</dbReference>
<dbReference type="PROSITE" id="PS50112">
    <property type="entry name" value="PAS"/>
    <property type="match status" value="1"/>
</dbReference>
<dbReference type="Pfam" id="PF00989">
    <property type="entry name" value="PAS"/>
    <property type="match status" value="1"/>
</dbReference>
<dbReference type="GO" id="GO:0000155">
    <property type="term" value="F:phosphorelay sensor kinase activity"/>
    <property type="evidence" value="ECO:0007669"/>
    <property type="project" value="InterPro"/>
</dbReference>
<evidence type="ECO:0000313" key="24">
    <source>
        <dbReference type="Proteomes" id="UP000238288"/>
    </source>
</evidence>
<feature type="domain" description="PAS" evidence="19">
    <location>
        <begin position="383"/>
        <end position="422"/>
    </location>
</feature>
<dbReference type="InterPro" id="IPR035965">
    <property type="entry name" value="PAS-like_dom_sf"/>
</dbReference>
<evidence type="ECO:0000256" key="6">
    <source>
        <dbReference type="ARBA" id="ARBA00022692"/>
    </source>
</evidence>
<feature type="domain" description="Histidine kinase" evidence="17">
    <location>
        <begin position="537"/>
        <end position="753"/>
    </location>
</feature>
<dbReference type="InterPro" id="IPR005467">
    <property type="entry name" value="His_kinase_dom"/>
</dbReference>
<dbReference type="Pfam" id="PF03924">
    <property type="entry name" value="CHASE"/>
    <property type="match status" value="1"/>
</dbReference>
<dbReference type="FunFam" id="3.30.565.10:FF:000010">
    <property type="entry name" value="Sensor histidine kinase RcsC"/>
    <property type="match status" value="1"/>
</dbReference>
<dbReference type="GeneID" id="93663911"/>
<comment type="subunit">
    <text evidence="13">At low DSF concentrations, interacts with RpfF.</text>
</comment>
<dbReference type="SUPFAM" id="SSF52172">
    <property type="entry name" value="CheY-like"/>
    <property type="match status" value="1"/>
</dbReference>
<keyword evidence="5" id="KW-0808">Transferase</keyword>
<dbReference type="Gene3D" id="3.30.565.10">
    <property type="entry name" value="Histidine kinase-like ATPase, C-terminal domain"/>
    <property type="match status" value="1"/>
</dbReference>